<dbReference type="GO" id="GO:0046677">
    <property type="term" value="P:response to antibiotic"/>
    <property type="evidence" value="ECO:0007669"/>
    <property type="project" value="UniProtKB-KW"/>
</dbReference>
<sequence>MTATAIEAEGLRKRYGGTWALDGLDLTVREGTVHGLLGPNGAGKTTAVRALTTLTRVASGRARVCGFDVADEPDEVRARIALTGQYAAVDEYLSGRQNLVLFGRLFGLTPRAARRRAEELLASFGLAEAAGRSVNGYSGGMRRRLDLAASMIVVPRVLFLDEPTTGLDPRSRNQVWDAVRSLVSGGTTVLLTTQYLEEADRLADLISVVDAGRVVAEGTADALKSRIGGDRVEVVVREAGDLSATAALVGRVCRVEPAVDAESRRVVAEVGDRVAALTDVAGALRAAGLPVEDLGTRRPTLDEVFLRLTGGATDRRADDGRDTEREGAAA</sequence>
<dbReference type="EMBL" id="OCNE01000021">
    <property type="protein sequence ID" value="SOD65190.1"/>
    <property type="molecule type" value="Genomic_DNA"/>
</dbReference>
<name>A0A286E2R5_9ACTN</name>
<keyword evidence="8" id="KW-0472">Membrane</keyword>
<evidence type="ECO:0000313" key="13">
    <source>
        <dbReference type="Proteomes" id="UP000219072"/>
    </source>
</evidence>
<dbReference type="GO" id="GO:0016887">
    <property type="term" value="F:ATP hydrolysis activity"/>
    <property type="evidence" value="ECO:0007669"/>
    <property type="project" value="InterPro"/>
</dbReference>
<keyword evidence="13" id="KW-1185">Reference proteome</keyword>
<organism evidence="12 13">
    <name type="scientific">Streptomyces zhaozhouensis</name>
    <dbReference type="NCBI Taxonomy" id="1300267"/>
    <lineage>
        <taxon>Bacteria</taxon>
        <taxon>Bacillati</taxon>
        <taxon>Actinomycetota</taxon>
        <taxon>Actinomycetes</taxon>
        <taxon>Kitasatosporales</taxon>
        <taxon>Streptomycetaceae</taxon>
        <taxon>Streptomyces</taxon>
    </lineage>
</organism>
<dbReference type="FunFam" id="3.40.50.300:FF:000589">
    <property type="entry name" value="ABC transporter, ATP-binding subunit"/>
    <property type="match status" value="1"/>
</dbReference>
<dbReference type="GO" id="GO:0043215">
    <property type="term" value="P:daunorubicin transport"/>
    <property type="evidence" value="ECO:0007669"/>
    <property type="project" value="InterPro"/>
</dbReference>
<dbReference type="GO" id="GO:0008559">
    <property type="term" value="F:ABC-type xenobiotic transporter activity"/>
    <property type="evidence" value="ECO:0007669"/>
    <property type="project" value="UniProtKB-EC"/>
</dbReference>
<dbReference type="InterPro" id="IPR050763">
    <property type="entry name" value="ABC_transporter_ATP-binding"/>
</dbReference>
<dbReference type="Pfam" id="PF13732">
    <property type="entry name" value="DrrA1-3_C"/>
    <property type="match status" value="1"/>
</dbReference>
<evidence type="ECO:0000313" key="12">
    <source>
        <dbReference type="EMBL" id="SOD65190.1"/>
    </source>
</evidence>
<dbReference type="PROSITE" id="PS50893">
    <property type="entry name" value="ABC_TRANSPORTER_2"/>
    <property type="match status" value="1"/>
</dbReference>
<dbReference type="GO" id="GO:0005886">
    <property type="term" value="C:plasma membrane"/>
    <property type="evidence" value="ECO:0007669"/>
    <property type="project" value="UniProtKB-SubCell"/>
</dbReference>
<evidence type="ECO:0000256" key="10">
    <source>
        <dbReference type="ARBA" id="ARBA00049985"/>
    </source>
</evidence>
<dbReference type="GO" id="GO:0005524">
    <property type="term" value="F:ATP binding"/>
    <property type="evidence" value="ECO:0007669"/>
    <property type="project" value="UniProtKB-KW"/>
</dbReference>
<dbReference type="EC" id="7.6.2.2" evidence="2"/>
<dbReference type="InterPro" id="IPR005894">
    <property type="entry name" value="DrrA"/>
</dbReference>
<dbReference type="Pfam" id="PF00005">
    <property type="entry name" value="ABC_tran"/>
    <property type="match status" value="1"/>
</dbReference>
<dbReference type="InterPro" id="IPR003593">
    <property type="entry name" value="AAA+_ATPase"/>
</dbReference>
<evidence type="ECO:0000256" key="3">
    <source>
        <dbReference type="ARBA" id="ARBA00022448"/>
    </source>
</evidence>
<evidence type="ECO:0000256" key="1">
    <source>
        <dbReference type="ARBA" id="ARBA00004413"/>
    </source>
</evidence>
<dbReference type="RefSeq" id="WP_097233366.1">
    <property type="nucleotide sequence ID" value="NZ_OCNE01000021.1"/>
</dbReference>
<keyword evidence="4" id="KW-1003">Cell membrane</keyword>
<keyword evidence="6 12" id="KW-0067">ATP-binding</keyword>
<gene>
    <name evidence="12" type="ORF">SAMN06297387_12139</name>
</gene>
<proteinExistence type="inferred from homology"/>
<dbReference type="Proteomes" id="UP000219072">
    <property type="component" value="Unassembled WGS sequence"/>
</dbReference>
<dbReference type="PROSITE" id="PS00211">
    <property type="entry name" value="ABC_TRANSPORTER_1"/>
    <property type="match status" value="1"/>
</dbReference>
<keyword evidence="5" id="KW-0547">Nucleotide-binding</keyword>
<dbReference type="OrthoDB" id="9804819at2"/>
<evidence type="ECO:0000256" key="5">
    <source>
        <dbReference type="ARBA" id="ARBA00022741"/>
    </source>
</evidence>
<keyword evidence="9" id="KW-0046">Antibiotic resistance</keyword>
<dbReference type="SMART" id="SM00382">
    <property type="entry name" value="AAA"/>
    <property type="match status" value="1"/>
</dbReference>
<comment type="subcellular location">
    <subcellularLocation>
        <location evidence="1">Cell membrane</location>
        <topology evidence="1">Peripheral membrane protein</topology>
        <orientation evidence="1">Cytoplasmic side</orientation>
    </subcellularLocation>
</comment>
<evidence type="ECO:0000256" key="9">
    <source>
        <dbReference type="ARBA" id="ARBA00023251"/>
    </source>
</evidence>
<keyword evidence="3" id="KW-0813">Transport</keyword>
<accession>A0A286E2R5</accession>
<dbReference type="InterPro" id="IPR025302">
    <property type="entry name" value="DrrA1/2-like_C"/>
</dbReference>
<dbReference type="InterPro" id="IPR017871">
    <property type="entry name" value="ABC_transporter-like_CS"/>
</dbReference>
<feature type="domain" description="ABC transporter" evidence="11">
    <location>
        <begin position="6"/>
        <end position="236"/>
    </location>
</feature>
<protein>
    <recommendedName>
        <fullName evidence="2">ABC-type xenobiotic transporter</fullName>
        <ecNumber evidence="2">7.6.2.2</ecNumber>
    </recommendedName>
</protein>
<keyword evidence="7" id="KW-1278">Translocase</keyword>
<dbReference type="GO" id="GO:1900753">
    <property type="term" value="P:doxorubicin transport"/>
    <property type="evidence" value="ECO:0007669"/>
    <property type="project" value="InterPro"/>
</dbReference>
<dbReference type="Gene3D" id="3.40.50.300">
    <property type="entry name" value="P-loop containing nucleotide triphosphate hydrolases"/>
    <property type="match status" value="1"/>
</dbReference>
<dbReference type="AlphaFoldDB" id="A0A286E2R5"/>
<dbReference type="InterPro" id="IPR027417">
    <property type="entry name" value="P-loop_NTPase"/>
</dbReference>
<evidence type="ECO:0000256" key="4">
    <source>
        <dbReference type="ARBA" id="ARBA00022475"/>
    </source>
</evidence>
<dbReference type="PANTHER" id="PTHR42711">
    <property type="entry name" value="ABC TRANSPORTER ATP-BINDING PROTEIN"/>
    <property type="match status" value="1"/>
</dbReference>
<dbReference type="NCBIfam" id="TIGR01188">
    <property type="entry name" value="drrA"/>
    <property type="match status" value="1"/>
</dbReference>
<dbReference type="InterPro" id="IPR003439">
    <property type="entry name" value="ABC_transporter-like_ATP-bd"/>
</dbReference>
<comment type="similarity">
    <text evidence="10">Belongs to the ABC transporter superfamily. Drug exporter-1 (DrugE1) (TC 3.A.1.105) family.</text>
</comment>
<dbReference type="SUPFAM" id="SSF52540">
    <property type="entry name" value="P-loop containing nucleoside triphosphate hydrolases"/>
    <property type="match status" value="1"/>
</dbReference>
<evidence type="ECO:0000256" key="6">
    <source>
        <dbReference type="ARBA" id="ARBA00022840"/>
    </source>
</evidence>
<evidence type="ECO:0000259" key="11">
    <source>
        <dbReference type="PROSITE" id="PS50893"/>
    </source>
</evidence>
<evidence type="ECO:0000256" key="2">
    <source>
        <dbReference type="ARBA" id="ARBA00012191"/>
    </source>
</evidence>
<evidence type="ECO:0000256" key="7">
    <source>
        <dbReference type="ARBA" id="ARBA00022967"/>
    </source>
</evidence>
<evidence type="ECO:0000256" key="8">
    <source>
        <dbReference type="ARBA" id="ARBA00023136"/>
    </source>
</evidence>
<reference evidence="12 13" key="1">
    <citation type="submission" date="2017-09" db="EMBL/GenBank/DDBJ databases">
        <authorList>
            <person name="Ehlers B."/>
            <person name="Leendertz F.H."/>
        </authorList>
    </citation>
    <scope>NUCLEOTIDE SEQUENCE [LARGE SCALE GENOMIC DNA]</scope>
    <source>
        <strain evidence="12 13">CGMCC 4.7095</strain>
    </source>
</reference>
<dbReference type="PANTHER" id="PTHR42711:SF19">
    <property type="entry name" value="DOXORUBICIN RESISTANCE ATP-BINDING PROTEIN DRRA"/>
    <property type="match status" value="1"/>
</dbReference>